<comment type="similarity">
    <text evidence="1">Belongs to the enoyl-CoA hydratase/isomerase family.</text>
</comment>
<dbReference type="InterPro" id="IPR029069">
    <property type="entry name" value="HotDog_dom_sf"/>
</dbReference>
<dbReference type="PANTHER" id="PTHR43841:SF3">
    <property type="entry name" value="(3R)-HYDROXYACYL-ACP DEHYDRATASE SUBUNIT HADB"/>
    <property type="match status" value="1"/>
</dbReference>
<dbReference type="InterPro" id="IPR002539">
    <property type="entry name" value="MaoC-like_dom"/>
</dbReference>
<accession>A0A7Y9F2N5</accession>
<proteinExistence type="inferred from homology"/>
<dbReference type="CDD" id="cd03441">
    <property type="entry name" value="R_hydratase_like"/>
    <property type="match status" value="1"/>
</dbReference>
<dbReference type="RefSeq" id="WP_179615345.1">
    <property type="nucleotide sequence ID" value="NZ_CP059163.1"/>
</dbReference>
<reference evidence="3 4" key="1">
    <citation type="submission" date="2020-07" db="EMBL/GenBank/DDBJ databases">
        <title>Sequencing the genomes of 1000 actinobacteria strains.</title>
        <authorList>
            <person name="Klenk H.-P."/>
        </authorList>
    </citation>
    <scope>NUCLEOTIDE SEQUENCE [LARGE SCALE GENOMIC DNA]</scope>
    <source>
        <strain evidence="3 4">DSM 18965</strain>
    </source>
</reference>
<evidence type="ECO:0000259" key="2">
    <source>
        <dbReference type="Pfam" id="PF01575"/>
    </source>
</evidence>
<evidence type="ECO:0000313" key="4">
    <source>
        <dbReference type="Proteomes" id="UP000516957"/>
    </source>
</evidence>
<dbReference type="SUPFAM" id="SSF54637">
    <property type="entry name" value="Thioesterase/thiol ester dehydrase-isomerase"/>
    <property type="match status" value="1"/>
</dbReference>
<gene>
    <name evidence="3" type="ORF">BKA08_001843</name>
</gene>
<keyword evidence="4" id="KW-1185">Reference proteome</keyword>
<evidence type="ECO:0000313" key="3">
    <source>
        <dbReference type="EMBL" id="NYD57605.1"/>
    </source>
</evidence>
<protein>
    <submittedName>
        <fullName evidence="3">Acyl dehydratase</fullName>
    </submittedName>
</protein>
<sequence>MTELLSAPAPTLVVVDLAATVRYQGASGDFNPLHHDPAFAAAAGYDRPVAVGMHLAGLMSTWLTGWCDPDDVRRFAVRFRAPVLVGDAVRVGGEVVERRWAEDGERLVVSLWCRRVDDEATAVTGEAECLVTDGRTS</sequence>
<dbReference type="Proteomes" id="UP000516957">
    <property type="component" value="Unassembled WGS sequence"/>
</dbReference>
<feature type="domain" description="MaoC-like" evidence="2">
    <location>
        <begin position="17"/>
        <end position="99"/>
    </location>
</feature>
<dbReference type="AlphaFoldDB" id="A0A7Y9F2N5"/>
<dbReference type="Pfam" id="PF01575">
    <property type="entry name" value="MaoC_dehydratas"/>
    <property type="match status" value="1"/>
</dbReference>
<name>A0A7Y9F2N5_9ACTN</name>
<comment type="caution">
    <text evidence="3">The sequence shown here is derived from an EMBL/GenBank/DDBJ whole genome shotgun (WGS) entry which is preliminary data.</text>
</comment>
<dbReference type="PANTHER" id="PTHR43841">
    <property type="entry name" value="3-HYDROXYACYL-THIOESTER DEHYDRATASE HTDX-RELATED"/>
    <property type="match status" value="1"/>
</dbReference>
<dbReference type="EMBL" id="JACCBE010000001">
    <property type="protein sequence ID" value="NYD57605.1"/>
    <property type="molecule type" value="Genomic_DNA"/>
</dbReference>
<organism evidence="3 4">
    <name type="scientific">Nocardioides marinisabuli</name>
    <dbReference type="NCBI Taxonomy" id="419476"/>
    <lineage>
        <taxon>Bacteria</taxon>
        <taxon>Bacillati</taxon>
        <taxon>Actinomycetota</taxon>
        <taxon>Actinomycetes</taxon>
        <taxon>Propionibacteriales</taxon>
        <taxon>Nocardioidaceae</taxon>
        <taxon>Nocardioides</taxon>
    </lineage>
</organism>
<dbReference type="Gene3D" id="3.10.129.10">
    <property type="entry name" value="Hotdog Thioesterase"/>
    <property type="match status" value="1"/>
</dbReference>
<evidence type="ECO:0000256" key="1">
    <source>
        <dbReference type="ARBA" id="ARBA00005254"/>
    </source>
</evidence>